<evidence type="ECO:0000259" key="2">
    <source>
        <dbReference type="Pfam" id="PF08241"/>
    </source>
</evidence>
<keyword evidence="1" id="KW-0812">Transmembrane</keyword>
<dbReference type="AlphaFoldDB" id="A0A6G8AZC7"/>
<organism evidence="3 4">
    <name type="scientific">Weissella coleopterorum</name>
    <dbReference type="NCBI Taxonomy" id="2714949"/>
    <lineage>
        <taxon>Bacteria</taxon>
        <taxon>Bacillati</taxon>
        <taxon>Bacillota</taxon>
        <taxon>Bacilli</taxon>
        <taxon>Lactobacillales</taxon>
        <taxon>Lactobacillaceae</taxon>
        <taxon>Weissella</taxon>
    </lineage>
</organism>
<gene>
    <name evidence="3" type="ORF">G7084_02645</name>
</gene>
<keyword evidence="3" id="KW-0808">Transferase</keyword>
<dbReference type="KEGG" id="wco:G7084_02645"/>
<feature type="domain" description="Methyltransferase type 11" evidence="2">
    <location>
        <begin position="83"/>
        <end position="192"/>
    </location>
</feature>
<name>A0A6G8AZC7_9LACO</name>
<sequence>MKKLMKNGLDAPLVPILYILAGLIALLFVAVFHQYDGYLWTIGYGVLMILGGVIFINTSTRGKKKIWSSIINSELSQSSYHVLDLGTGHASVLLQMSDKLSSTKKSMGIDIWNSDDQSNNGIEATEAIIQENDLAGQVDIKTADMRSLPSGDGEYDLVVSSLAFHNIKPKIERKRALLEAVRVLGHDGKLIIVDTGHNKREYAEVLNQAGMDSINVKTYGMNGWWTGPWMATYLVMASKKQN</sequence>
<feature type="transmembrane region" description="Helical" evidence="1">
    <location>
        <begin position="38"/>
        <end position="56"/>
    </location>
</feature>
<dbReference type="Pfam" id="PF08241">
    <property type="entry name" value="Methyltransf_11"/>
    <property type="match status" value="1"/>
</dbReference>
<proteinExistence type="predicted"/>
<keyword evidence="1" id="KW-1133">Transmembrane helix</keyword>
<feature type="transmembrane region" description="Helical" evidence="1">
    <location>
        <begin position="12"/>
        <end position="32"/>
    </location>
</feature>
<dbReference type="EMBL" id="CP049888">
    <property type="protein sequence ID" value="QIL50319.1"/>
    <property type="molecule type" value="Genomic_DNA"/>
</dbReference>
<dbReference type="Gene3D" id="3.40.50.150">
    <property type="entry name" value="Vaccinia Virus protein VP39"/>
    <property type="match status" value="1"/>
</dbReference>
<dbReference type="SUPFAM" id="SSF53335">
    <property type="entry name" value="S-adenosyl-L-methionine-dependent methyltransferases"/>
    <property type="match status" value="1"/>
</dbReference>
<evidence type="ECO:0000256" key="1">
    <source>
        <dbReference type="SAM" id="Phobius"/>
    </source>
</evidence>
<dbReference type="GO" id="GO:0008757">
    <property type="term" value="F:S-adenosylmethionine-dependent methyltransferase activity"/>
    <property type="evidence" value="ECO:0007669"/>
    <property type="project" value="InterPro"/>
</dbReference>
<accession>A0A6G8AZC7</accession>
<evidence type="ECO:0000313" key="4">
    <source>
        <dbReference type="Proteomes" id="UP000500741"/>
    </source>
</evidence>
<dbReference type="PANTHER" id="PTHR45277">
    <property type="entry name" value="EXPRESSED PROTEIN"/>
    <property type="match status" value="1"/>
</dbReference>
<dbReference type="PANTHER" id="PTHR45277:SF1">
    <property type="entry name" value="EXPRESSED PROTEIN"/>
    <property type="match status" value="1"/>
</dbReference>
<protein>
    <submittedName>
        <fullName evidence="3">Class I SAM-dependent methyltransferase</fullName>
    </submittedName>
</protein>
<reference evidence="3 4" key="1">
    <citation type="submission" date="2020-03" db="EMBL/GenBank/DDBJ databases">
        <title>Weissella sp. nov., isolated from Cybister lewisianus.</title>
        <authorList>
            <person name="Hyun D.-W."/>
            <person name="Bae J.-W."/>
        </authorList>
    </citation>
    <scope>NUCLEOTIDE SEQUENCE [LARGE SCALE GENOMIC DNA]</scope>
    <source>
        <strain evidence="3 4">HDW19</strain>
    </source>
</reference>
<dbReference type="Proteomes" id="UP000500741">
    <property type="component" value="Chromosome"/>
</dbReference>
<keyword evidence="1" id="KW-0472">Membrane</keyword>
<keyword evidence="3" id="KW-0489">Methyltransferase</keyword>
<keyword evidence="4" id="KW-1185">Reference proteome</keyword>
<dbReference type="GO" id="GO:0032259">
    <property type="term" value="P:methylation"/>
    <property type="evidence" value="ECO:0007669"/>
    <property type="project" value="UniProtKB-KW"/>
</dbReference>
<dbReference type="CDD" id="cd02440">
    <property type="entry name" value="AdoMet_MTases"/>
    <property type="match status" value="1"/>
</dbReference>
<dbReference type="InterPro" id="IPR029063">
    <property type="entry name" value="SAM-dependent_MTases_sf"/>
</dbReference>
<dbReference type="InterPro" id="IPR013216">
    <property type="entry name" value="Methyltransf_11"/>
</dbReference>
<evidence type="ECO:0000313" key="3">
    <source>
        <dbReference type="EMBL" id="QIL50319.1"/>
    </source>
</evidence>